<keyword evidence="3" id="KW-1185">Reference proteome</keyword>
<dbReference type="PaxDb" id="523849-OCC_02189"/>
<feature type="transmembrane region" description="Helical" evidence="1">
    <location>
        <begin position="12"/>
        <end position="29"/>
    </location>
</feature>
<evidence type="ECO:0000313" key="3">
    <source>
        <dbReference type="Proteomes" id="UP000015502"/>
    </source>
</evidence>
<keyword evidence="1" id="KW-0472">Membrane</keyword>
<proteinExistence type="predicted"/>
<organism evidence="2 3">
    <name type="scientific">Thermococcus litoralis (strain ATCC 51850 / DSM 5473 / JCM 8560 / NS-C)</name>
    <dbReference type="NCBI Taxonomy" id="523849"/>
    <lineage>
        <taxon>Archaea</taxon>
        <taxon>Methanobacteriati</taxon>
        <taxon>Methanobacteriota</taxon>
        <taxon>Thermococci</taxon>
        <taxon>Thermococcales</taxon>
        <taxon>Thermococcaceae</taxon>
        <taxon>Thermococcus</taxon>
    </lineage>
</organism>
<dbReference type="EMBL" id="CP006670">
    <property type="protein sequence ID" value="EHR79748.1"/>
    <property type="molecule type" value="Genomic_DNA"/>
</dbReference>
<protein>
    <recommendedName>
        <fullName evidence="4">Class III signal peptide-containing protein</fullName>
    </recommendedName>
</protein>
<reference evidence="2 3" key="1">
    <citation type="journal article" date="2012" name="J. Bacteriol.">
        <title>Genome sequence of the model hyperthermophilic archaeon Thermococcus litoralis NS-C.</title>
        <authorList>
            <person name="Gardner A.F."/>
            <person name="Kumar S."/>
            <person name="Perler F.B."/>
        </authorList>
    </citation>
    <scope>NUCLEOTIDE SEQUENCE [LARGE SCALE GENOMIC DNA]</scope>
    <source>
        <strain evidence="3">ATCC 51850 / DSM 5473 / JCM 8560 / NS-C</strain>
    </source>
</reference>
<dbReference type="RefSeq" id="WP_004066292.1">
    <property type="nucleotide sequence ID" value="NC_022084.1"/>
</dbReference>
<dbReference type="KEGG" id="tlt:OCC_02189"/>
<dbReference type="HOGENOM" id="CLU_205638_2_0_2"/>
<accession>H3ZJX4</accession>
<keyword evidence="1" id="KW-0812">Transmembrane</keyword>
<evidence type="ECO:0000256" key="1">
    <source>
        <dbReference type="SAM" id="Phobius"/>
    </source>
</evidence>
<dbReference type="STRING" id="523849.OCC_02189"/>
<evidence type="ECO:0008006" key="4">
    <source>
        <dbReference type="Google" id="ProtNLM"/>
    </source>
</evidence>
<dbReference type="Proteomes" id="UP000015502">
    <property type="component" value="Chromosome"/>
</dbReference>
<dbReference type="GeneID" id="16548882"/>
<dbReference type="OrthoDB" id="378143at2157"/>
<keyword evidence="1" id="KW-1133">Transmembrane helix</keyword>
<evidence type="ECO:0000313" key="2">
    <source>
        <dbReference type="EMBL" id="EHR79748.1"/>
    </source>
</evidence>
<name>H3ZJX4_THELN</name>
<dbReference type="AlphaFoldDB" id="H3ZJX4"/>
<gene>
    <name evidence="2" type="ORF">OCC_02189</name>
</gene>
<sequence>MKRKAQAAIEYLMMIAIVMIIIFVVVQLIRRTVLNAAQNIQNLTQSIIEELQKTKEEVSP</sequence>